<keyword evidence="3" id="KW-0663">Pyridoxal phosphate</keyword>
<evidence type="ECO:0000256" key="3">
    <source>
        <dbReference type="ARBA" id="ARBA00022898"/>
    </source>
</evidence>
<evidence type="ECO:0000313" key="6">
    <source>
        <dbReference type="Proteomes" id="UP000198755"/>
    </source>
</evidence>
<dbReference type="GO" id="GO:0030170">
    <property type="term" value="F:pyridoxal phosphate binding"/>
    <property type="evidence" value="ECO:0007669"/>
    <property type="project" value="InterPro"/>
</dbReference>
<dbReference type="Gene3D" id="3.40.640.10">
    <property type="entry name" value="Type I PLP-dependent aspartate aminotransferase-like (Major domain)"/>
    <property type="match status" value="1"/>
</dbReference>
<name>A0A1I4AS81_9HYPH</name>
<dbReference type="PANTHER" id="PTHR13693">
    <property type="entry name" value="CLASS II AMINOTRANSFERASE/8-AMINO-7-OXONONANOATE SYNTHASE"/>
    <property type="match status" value="1"/>
</dbReference>
<sequence length="364" mass="39104">MLDFTSSLYLGLRHSTGSLRPWAQLTTGRPAALETTPEAIRAGDALARLLQVESAVLAPSTLHLYCDLFEVLASEPIAIYTDAGAYPTVRWGIERAAAKGVPVAMFEMRDAAALERLLRRDHNLRRRPVVVTDGLCVETGRTAPLPDYVKLARERNGYVVVDDTQAFGLLGEKPTNSDPFGTGGGGTPAFLNVRGPELIIGNSLAKSFGAPLAVLGGDGRVISKFVKGSATRVHSSPPSQAAISAAERALDITSNGGENLRRRLAALVRSFRAALRQIGLSTRGGMFPVQTMEVTADVEPRRLYGRLLDLGVRAVLRQARNMFGAAIAFVITTLHSLSDIDRCAEALERALAPARTPQRRALIS</sequence>
<dbReference type="InterPro" id="IPR015424">
    <property type="entry name" value="PyrdxlP-dep_Trfase"/>
</dbReference>
<dbReference type="InterPro" id="IPR015421">
    <property type="entry name" value="PyrdxlP-dep_Trfase_major"/>
</dbReference>
<dbReference type="Pfam" id="PF00155">
    <property type="entry name" value="Aminotran_1_2"/>
    <property type="match status" value="1"/>
</dbReference>
<accession>A0A1I4AS81</accession>
<dbReference type="InterPro" id="IPR004839">
    <property type="entry name" value="Aminotransferase_I/II_large"/>
</dbReference>
<dbReference type="RefSeq" id="WP_091683102.1">
    <property type="nucleotide sequence ID" value="NZ_FOSN01000011.1"/>
</dbReference>
<dbReference type="Proteomes" id="UP000198755">
    <property type="component" value="Unassembled WGS sequence"/>
</dbReference>
<organism evidence="5 6">
    <name type="scientific">Methylocapsa palsarum</name>
    <dbReference type="NCBI Taxonomy" id="1612308"/>
    <lineage>
        <taxon>Bacteria</taxon>
        <taxon>Pseudomonadati</taxon>
        <taxon>Pseudomonadota</taxon>
        <taxon>Alphaproteobacteria</taxon>
        <taxon>Hyphomicrobiales</taxon>
        <taxon>Beijerinckiaceae</taxon>
        <taxon>Methylocapsa</taxon>
    </lineage>
</organism>
<dbReference type="OrthoDB" id="9807157at2"/>
<feature type="domain" description="Aminotransferase class I/classII large" evidence="4">
    <location>
        <begin position="44"/>
        <end position="298"/>
    </location>
</feature>
<dbReference type="STRING" id="1612308.SAMN05444581_11155"/>
<dbReference type="EMBL" id="FOSN01000011">
    <property type="protein sequence ID" value="SFK58817.1"/>
    <property type="molecule type" value="Genomic_DNA"/>
</dbReference>
<keyword evidence="6" id="KW-1185">Reference proteome</keyword>
<dbReference type="PANTHER" id="PTHR13693:SF100">
    <property type="entry name" value="8-AMINO-7-OXONONANOATE SYNTHASE"/>
    <property type="match status" value="1"/>
</dbReference>
<evidence type="ECO:0000313" key="5">
    <source>
        <dbReference type="EMBL" id="SFK58817.1"/>
    </source>
</evidence>
<reference evidence="5 6" key="1">
    <citation type="submission" date="2016-10" db="EMBL/GenBank/DDBJ databases">
        <authorList>
            <person name="de Groot N.N."/>
        </authorList>
    </citation>
    <scope>NUCLEOTIDE SEQUENCE [LARGE SCALE GENOMIC DNA]</scope>
    <source>
        <strain evidence="5 6">NE2</strain>
    </source>
</reference>
<dbReference type="AlphaFoldDB" id="A0A1I4AS81"/>
<dbReference type="InterPro" id="IPR050087">
    <property type="entry name" value="AON_synthase_class-II"/>
</dbReference>
<gene>
    <name evidence="5" type="ORF">SAMN05444581_11155</name>
</gene>
<proteinExistence type="predicted"/>
<keyword evidence="2" id="KW-0808">Transferase</keyword>
<dbReference type="GO" id="GO:0009102">
    <property type="term" value="P:biotin biosynthetic process"/>
    <property type="evidence" value="ECO:0007669"/>
    <property type="project" value="TreeGrafter"/>
</dbReference>
<evidence type="ECO:0000256" key="2">
    <source>
        <dbReference type="ARBA" id="ARBA00022679"/>
    </source>
</evidence>
<protein>
    <submittedName>
        <fullName evidence="5">8-amino-7-oxononanoate synthase</fullName>
    </submittedName>
</protein>
<evidence type="ECO:0000256" key="1">
    <source>
        <dbReference type="ARBA" id="ARBA00001933"/>
    </source>
</evidence>
<dbReference type="InterPro" id="IPR015422">
    <property type="entry name" value="PyrdxlP-dep_Trfase_small"/>
</dbReference>
<evidence type="ECO:0000259" key="4">
    <source>
        <dbReference type="Pfam" id="PF00155"/>
    </source>
</evidence>
<dbReference type="SUPFAM" id="SSF53383">
    <property type="entry name" value="PLP-dependent transferases"/>
    <property type="match status" value="1"/>
</dbReference>
<dbReference type="GO" id="GO:0008710">
    <property type="term" value="F:8-amino-7-oxononanoate synthase activity"/>
    <property type="evidence" value="ECO:0007669"/>
    <property type="project" value="TreeGrafter"/>
</dbReference>
<dbReference type="Gene3D" id="3.90.1150.10">
    <property type="entry name" value="Aspartate Aminotransferase, domain 1"/>
    <property type="match status" value="1"/>
</dbReference>
<comment type="cofactor">
    <cofactor evidence="1">
        <name>pyridoxal 5'-phosphate</name>
        <dbReference type="ChEBI" id="CHEBI:597326"/>
    </cofactor>
</comment>